<keyword evidence="2" id="KW-0547">Nucleotide-binding</keyword>
<reference evidence="2 3" key="1">
    <citation type="journal article" date="2012" name="J. Bacteriol.">
        <title>Draft Genome Sequence of the Extremely Halophilic Archaeon Halogranum salarium B-1T.</title>
        <authorList>
            <person name="Kim K.K."/>
            <person name="Lee K.C."/>
            <person name="Lee J.S."/>
        </authorList>
    </citation>
    <scope>NUCLEOTIDE SEQUENCE [LARGE SCALE GENOMIC DNA]</scope>
    <source>
        <strain evidence="2 3">B-1</strain>
    </source>
</reference>
<accession>J3JGV1</accession>
<evidence type="ECO:0000313" key="2">
    <source>
        <dbReference type="EMBL" id="EJN60449.1"/>
    </source>
</evidence>
<name>J3JGV1_9EURY</name>
<evidence type="ECO:0000313" key="3">
    <source>
        <dbReference type="Proteomes" id="UP000007813"/>
    </source>
</evidence>
<dbReference type="eggNOG" id="arCOG00924">
    <property type="taxonomic scope" value="Archaea"/>
</dbReference>
<sequence length="72" mass="8117">MYAEFPRLEERQTQKAGTLSGDERQLLAIVRALKQRTDFPCSTNHERLAPESSKMSNGPPSASVRRDDSRTP</sequence>
<gene>
    <name evidence="2" type="ORF">HSB1_10520</name>
</gene>
<dbReference type="AlphaFoldDB" id="J3JGV1"/>
<keyword evidence="2" id="KW-0067">ATP-binding</keyword>
<dbReference type="Proteomes" id="UP000007813">
    <property type="component" value="Unassembled WGS sequence"/>
</dbReference>
<dbReference type="EMBL" id="ALJD01000003">
    <property type="protein sequence ID" value="EJN60449.1"/>
    <property type="molecule type" value="Genomic_DNA"/>
</dbReference>
<protein>
    <submittedName>
        <fullName evidence="2">ABC-type transport system ATP-binding protein (Probable substrate branched-chain amino acids)</fullName>
    </submittedName>
</protein>
<proteinExistence type="predicted"/>
<evidence type="ECO:0000256" key="1">
    <source>
        <dbReference type="SAM" id="MobiDB-lite"/>
    </source>
</evidence>
<comment type="caution">
    <text evidence="2">The sequence shown here is derived from an EMBL/GenBank/DDBJ whole genome shotgun (WGS) entry which is preliminary data.</text>
</comment>
<dbReference type="GO" id="GO:0005524">
    <property type="term" value="F:ATP binding"/>
    <property type="evidence" value="ECO:0007669"/>
    <property type="project" value="UniProtKB-KW"/>
</dbReference>
<organism evidence="2 3">
    <name type="scientific">Halogranum salarium B-1</name>
    <dbReference type="NCBI Taxonomy" id="1210908"/>
    <lineage>
        <taxon>Archaea</taxon>
        <taxon>Methanobacteriati</taxon>
        <taxon>Methanobacteriota</taxon>
        <taxon>Stenosarchaea group</taxon>
        <taxon>Halobacteria</taxon>
        <taxon>Halobacteriales</taxon>
        <taxon>Haloferacaceae</taxon>
    </lineage>
</organism>
<feature type="region of interest" description="Disordered" evidence="1">
    <location>
        <begin position="37"/>
        <end position="72"/>
    </location>
</feature>